<sequence length="313" mass="35564">MKVFRLSKPEDASSQSFDPSTVAVGYFDGVHIGHQHVIQHAIDIADEKNIKSAVMTFDPHPKSVIKQEELHDHLISTLDEKISIFESMGIDYVFVVTFSQELSKLSPEKFVEHYFIDLNVKHIIGGFDFSFGYKGKGKLENLPEYTDEPIEFSVIDKVTLGEEKVSSTYIRQAVKNGDMKTANELLGRVFSLRAPVKKGHQRGRTIGFPTANLDIDSEMLVPKVGVYAVTATVNDEHLSGMANIGFNPTFEDIHEKPSVEVYLFDFDADIYGETIEVKFHHYLRDEETFSSVDELVEQMNEDEKQTKKFFNRL</sequence>
<dbReference type="Gene3D" id="3.40.50.620">
    <property type="entry name" value="HUPs"/>
    <property type="match status" value="1"/>
</dbReference>
<keyword evidence="4 15" id="KW-0285">Flavoprotein</keyword>
<dbReference type="InterPro" id="IPR015865">
    <property type="entry name" value="Riboflavin_kinase_bac/euk"/>
</dbReference>
<dbReference type="NCBIfam" id="TIGR00125">
    <property type="entry name" value="cyt_tran_rel"/>
    <property type="match status" value="1"/>
</dbReference>
<comment type="pathway">
    <text evidence="2 15">Cofactor biosynthesis; FAD biosynthesis; FAD from FMN: step 1/1.</text>
</comment>
<dbReference type="GO" id="GO:0009398">
    <property type="term" value="P:FMN biosynthetic process"/>
    <property type="evidence" value="ECO:0007669"/>
    <property type="project" value="UniProtKB-UniRule"/>
</dbReference>
<comment type="catalytic activity">
    <reaction evidence="13 15">
        <text>riboflavin + ATP = FMN + ADP + H(+)</text>
        <dbReference type="Rhea" id="RHEA:14357"/>
        <dbReference type="ChEBI" id="CHEBI:15378"/>
        <dbReference type="ChEBI" id="CHEBI:30616"/>
        <dbReference type="ChEBI" id="CHEBI:57986"/>
        <dbReference type="ChEBI" id="CHEBI:58210"/>
        <dbReference type="ChEBI" id="CHEBI:456216"/>
        <dbReference type="EC" id="2.7.1.26"/>
    </reaction>
</comment>
<comment type="catalytic activity">
    <reaction evidence="14 15">
        <text>FMN + ATP + H(+) = FAD + diphosphate</text>
        <dbReference type="Rhea" id="RHEA:17237"/>
        <dbReference type="ChEBI" id="CHEBI:15378"/>
        <dbReference type="ChEBI" id="CHEBI:30616"/>
        <dbReference type="ChEBI" id="CHEBI:33019"/>
        <dbReference type="ChEBI" id="CHEBI:57692"/>
        <dbReference type="ChEBI" id="CHEBI:58210"/>
        <dbReference type="EC" id="2.7.7.2"/>
    </reaction>
</comment>
<evidence type="ECO:0000259" key="16">
    <source>
        <dbReference type="SMART" id="SM00904"/>
    </source>
</evidence>
<evidence type="ECO:0000256" key="11">
    <source>
        <dbReference type="ARBA" id="ARBA00022840"/>
    </source>
</evidence>
<comment type="pathway">
    <text evidence="3 15">Cofactor biosynthesis; FMN biosynthesis; FMN from riboflavin (ATP route): step 1/1.</text>
</comment>
<evidence type="ECO:0000256" key="9">
    <source>
        <dbReference type="ARBA" id="ARBA00022777"/>
    </source>
</evidence>
<dbReference type="SUPFAM" id="SSF52374">
    <property type="entry name" value="Nucleotidylyl transferase"/>
    <property type="match status" value="1"/>
</dbReference>
<keyword evidence="11 15" id="KW-0067">ATP-binding</keyword>
<protein>
    <recommendedName>
        <fullName evidence="15">Riboflavin biosynthesis protein</fullName>
    </recommendedName>
    <domain>
        <recommendedName>
            <fullName evidence="15">Riboflavin kinase</fullName>
            <ecNumber evidence="15">2.7.1.26</ecNumber>
        </recommendedName>
        <alternativeName>
            <fullName evidence="15">Flavokinase</fullName>
        </alternativeName>
    </domain>
    <domain>
        <recommendedName>
            <fullName evidence="15">FMN adenylyltransferase</fullName>
            <ecNumber evidence="15">2.7.7.2</ecNumber>
        </recommendedName>
        <alternativeName>
            <fullName evidence="15">FAD pyrophosphorylase</fullName>
        </alternativeName>
        <alternativeName>
            <fullName evidence="15">FAD synthase</fullName>
        </alternativeName>
    </domain>
</protein>
<dbReference type="FunFam" id="2.40.30.30:FF:000003">
    <property type="entry name" value="Riboflavin biosynthesis protein"/>
    <property type="match status" value="1"/>
</dbReference>
<evidence type="ECO:0000256" key="2">
    <source>
        <dbReference type="ARBA" id="ARBA00004726"/>
    </source>
</evidence>
<dbReference type="InterPro" id="IPR014729">
    <property type="entry name" value="Rossmann-like_a/b/a_fold"/>
</dbReference>
<reference evidence="17 18" key="1">
    <citation type="submission" date="2017-06" db="EMBL/GenBank/DDBJ databases">
        <title>the draft geome sequence of Illustriluteabacillus marina B3227.</title>
        <authorList>
            <person name="He R.-H."/>
            <person name="Du Z.-J."/>
        </authorList>
    </citation>
    <scope>NUCLEOTIDE SEQUENCE [LARGE SCALE GENOMIC DNA]</scope>
    <source>
        <strain evidence="17 18">B3227</strain>
    </source>
</reference>
<evidence type="ECO:0000256" key="3">
    <source>
        <dbReference type="ARBA" id="ARBA00005201"/>
    </source>
</evidence>
<dbReference type="GO" id="GO:0003919">
    <property type="term" value="F:FMN adenylyltransferase activity"/>
    <property type="evidence" value="ECO:0007669"/>
    <property type="project" value="UniProtKB-UniRule"/>
</dbReference>
<dbReference type="InterPro" id="IPR023465">
    <property type="entry name" value="Riboflavin_kinase_dom_sf"/>
</dbReference>
<evidence type="ECO:0000256" key="14">
    <source>
        <dbReference type="ARBA" id="ARBA00049494"/>
    </source>
</evidence>
<proteinExistence type="inferred from homology"/>
<dbReference type="NCBIfam" id="TIGR00083">
    <property type="entry name" value="ribF"/>
    <property type="match status" value="1"/>
</dbReference>
<evidence type="ECO:0000256" key="1">
    <source>
        <dbReference type="ARBA" id="ARBA00002121"/>
    </source>
</evidence>
<dbReference type="Proteomes" id="UP000243524">
    <property type="component" value="Unassembled WGS sequence"/>
</dbReference>
<dbReference type="PANTHER" id="PTHR22749">
    <property type="entry name" value="RIBOFLAVIN KINASE/FMN ADENYLYLTRANSFERASE"/>
    <property type="match status" value="1"/>
</dbReference>
<dbReference type="InterPro" id="IPR023468">
    <property type="entry name" value="Riboflavin_kinase"/>
</dbReference>
<dbReference type="RefSeq" id="WP_101330410.1">
    <property type="nucleotide sequence ID" value="NZ_PJNH01000001.1"/>
</dbReference>
<dbReference type="SMART" id="SM00904">
    <property type="entry name" value="Flavokinase"/>
    <property type="match status" value="1"/>
</dbReference>
<evidence type="ECO:0000256" key="12">
    <source>
        <dbReference type="ARBA" id="ARBA00023268"/>
    </source>
</evidence>
<organism evidence="17 18">
    <name type="scientific">Halalkalibacillus sediminis</name>
    <dbReference type="NCBI Taxonomy" id="2018042"/>
    <lineage>
        <taxon>Bacteria</taxon>
        <taxon>Bacillati</taxon>
        <taxon>Bacillota</taxon>
        <taxon>Bacilli</taxon>
        <taxon>Bacillales</taxon>
        <taxon>Bacillaceae</taxon>
        <taxon>Halalkalibacillus</taxon>
    </lineage>
</organism>
<dbReference type="EMBL" id="PJNH01000001">
    <property type="protein sequence ID" value="PKR78667.1"/>
    <property type="molecule type" value="Genomic_DNA"/>
</dbReference>
<dbReference type="OrthoDB" id="9803667at2"/>
<name>A0A2I0QWE3_9BACI</name>
<dbReference type="AlphaFoldDB" id="A0A2I0QWE3"/>
<dbReference type="UniPathway" id="UPA00276">
    <property type="reaction ID" value="UER00406"/>
</dbReference>
<keyword evidence="10 15" id="KW-0274">FAD</keyword>
<evidence type="ECO:0000313" key="17">
    <source>
        <dbReference type="EMBL" id="PKR78667.1"/>
    </source>
</evidence>
<dbReference type="GO" id="GO:0005524">
    <property type="term" value="F:ATP binding"/>
    <property type="evidence" value="ECO:0007669"/>
    <property type="project" value="UniProtKB-UniRule"/>
</dbReference>
<feature type="domain" description="Riboflavin kinase" evidence="16">
    <location>
        <begin position="185"/>
        <end position="311"/>
    </location>
</feature>
<evidence type="ECO:0000256" key="13">
    <source>
        <dbReference type="ARBA" id="ARBA00047880"/>
    </source>
</evidence>
<dbReference type="InterPro" id="IPR015864">
    <property type="entry name" value="FAD_synthase"/>
</dbReference>
<evidence type="ECO:0000256" key="6">
    <source>
        <dbReference type="ARBA" id="ARBA00022679"/>
    </source>
</evidence>
<dbReference type="NCBIfam" id="NF004162">
    <property type="entry name" value="PRK05627.1-5"/>
    <property type="match status" value="1"/>
</dbReference>
<dbReference type="CDD" id="cd02064">
    <property type="entry name" value="FAD_synthetase_N"/>
    <property type="match status" value="1"/>
</dbReference>
<dbReference type="Gene3D" id="2.40.30.30">
    <property type="entry name" value="Riboflavin kinase-like"/>
    <property type="match status" value="1"/>
</dbReference>
<evidence type="ECO:0000256" key="7">
    <source>
        <dbReference type="ARBA" id="ARBA00022695"/>
    </source>
</evidence>
<keyword evidence="18" id="KW-1185">Reference proteome</keyword>
<dbReference type="Pfam" id="PF01687">
    <property type="entry name" value="Flavokinase"/>
    <property type="match status" value="1"/>
</dbReference>
<dbReference type="InterPro" id="IPR004821">
    <property type="entry name" value="Cyt_trans-like"/>
</dbReference>
<dbReference type="PANTHER" id="PTHR22749:SF6">
    <property type="entry name" value="RIBOFLAVIN KINASE"/>
    <property type="match status" value="1"/>
</dbReference>
<evidence type="ECO:0000256" key="15">
    <source>
        <dbReference type="PIRNR" id="PIRNR004491"/>
    </source>
</evidence>
<comment type="caution">
    <text evidence="17">The sequence shown here is derived from an EMBL/GenBank/DDBJ whole genome shotgun (WGS) entry which is preliminary data.</text>
</comment>
<dbReference type="GO" id="GO:0006747">
    <property type="term" value="P:FAD biosynthetic process"/>
    <property type="evidence" value="ECO:0007669"/>
    <property type="project" value="UniProtKB-UniRule"/>
</dbReference>
<dbReference type="EC" id="2.7.1.26" evidence="15"/>
<dbReference type="FunFam" id="3.40.50.620:FF:000021">
    <property type="entry name" value="Riboflavin biosynthesis protein"/>
    <property type="match status" value="1"/>
</dbReference>
<dbReference type="UniPathway" id="UPA00277">
    <property type="reaction ID" value="UER00407"/>
</dbReference>
<keyword evidence="7 15" id="KW-0548">Nucleotidyltransferase</keyword>
<evidence type="ECO:0000256" key="4">
    <source>
        <dbReference type="ARBA" id="ARBA00022630"/>
    </source>
</evidence>
<comment type="similarity">
    <text evidence="15">Belongs to the ribF family.</text>
</comment>
<keyword evidence="6 15" id="KW-0808">Transferase</keyword>
<dbReference type="Pfam" id="PF06574">
    <property type="entry name" value="FAD_syn"/>
    <property type="match status" value="1"/>
</dbReference>
<evidence type="ECO:0000313" key="18">
    <source>
        <dbReference type="Proteomes" id="UP000243524"/>
    </source>
</evidence>
<keyword evidence="5 15" id="KW-0288">FMN</keyword>
<evidence type="ECO:0000256" key="10">
    <source>
        <dbReference type="ARBA" id="ARBA00022827"/>
    </source>
</evidence>
<gene>
    <name evidence="17" type="ORF">CEY16_02605</name>
</gene>
<dbReference type="InterPro" id="IPR002606">
    <property type="entry name" value="Riboflavin_kinase_bac"/>
</dbReference>
<dbReference type="EC" id="2.7.7.2" evidence="15"/>
<comment type="function">
    <text evidence="1">Catalyzes the phosphorylation of riboflavin to FMN followed by the adenylation of FMN to FAD.</text>
</comment>
<dbReference type="SUPFAM" id="SSF82114">
    <property type="entry name" value="Riboflavin kinase-like"/>
    <property type="match status" value="1"/>
</dbReference>
<dbReference type="GO" id="GO:0009231">
    <property type="term" value="P:riboflavin biosynthetic process"/>
    <property type="evidence" value="ECO:0007669"/>
    <property type="project" value="InterPro"/>
</dbReference>
<accession>A0A2I0QWE3</accession>
<dbReference type="NCBIfam" id="NF004160">
    <property type="entry name" value="PRK05627.1-3"/>
    <property type="match status" value="1"/>
</dbReference>
<keyword evidence="8 15" id="KW-0547">Nucleotide-binding</keyword>
<evidence type="ECO:0000256" key="8">
    <source>
        <dbReference type="ARBA" id="ARBA00022741"/>
    </source>
</evidence>
<dbReference type="PIRSF" id="PIRSF004491">
    <property type="entry name" value="FAD_Synth"/>
    <property type="match status" value="1"/>
</dbReference>
<keyword evidence="9 15" id="KW-0418">Kinase</keyword>
<dbReference type="GO" id="GO:0008531">
    <property type="term" value="F:riboflavin kinase activity"/>
    <property type="evidence" value="ECO:0007669"/>
    <property type="project" value="UniProtKB-UniRule"/>
</dbReference>
<keyword evidence="12" id="KW-0511">Multifunctional enzyme</keyword>
<evidence type="ECO:0000256" key="5">
    <source>
        <dbReference type="ARBA" id="ARBA00022643"/>
    </source>
</evidence>